<feature type="region of interest" description="Disordered" evidence="1">
    <location>
        <begin position="31"/>
        <end position="75"/>
    </location>
</feature>
<proteinExistence type="predicted"/>
<feature type="region of interest" description="Disordered" evidence="1">
    <location>
        <begin position="213"/>
        <end position="242"/>
    </location>
</feature>
<sequence length="588" mass="61317">MQVVMADANAVLEIERQQLLREKAALLATISSREPPPPTSARASLTQHGAGIGKGSPEDADEPVRVQRRPRAGTPLSAGKLERVGVTSYVAGDGAPSEAAAGRQAATAAEQAEQELAQLGCSRETWDQWLTDALVSHRDRITSRGQGPPANEAPAATPAFQALREAEADCASMERAMETATTSAVENTPPTPSTPQVQALFTLMKASVTAASPRSILPSPNGATLVSPSSSEESIASPQARKIKKDLQWQCRELIAAASDSSRRGGKQKEAPAAAAASLPPAQPAAGAQPHHPRKPGLVPGVLATLRSLSGPLEKGPGDACEEGQSPEDVGAPTRCQGADPTTTTYMEGVMAMVAAEERVASHGAEVPQEAGSCSFEELELELEAMLHEARTGRPAPVQPPPSATVAWGEPAGGQAPRAEQAHASAAGPAHVSAPPRRQCPPGSARPSDQPQCRHPPSVAPPPAAKAPVPQPLLPQTQHRPPQPHPHHRAHAPPASQLPVESPPPQPHSHACPPPQSQPKPQPQLQPTQQQASEQAPVQALRTAAQPCPPTQPHTTTQPQLPPHPPPQDRAKATAHHAPLDQAHHAPL</sequence>
<comment type="caution">
    <text evidence="2">The sequence shown here is derived from an EMBL/GenBank/DDBJ whole genome shotgun (WGS) entry which is preliminary data.</text>
</comment>
<protein>
    <submittedName>
        <fullName evidence="2">Uncharacterized protein</fullName>
    </submittedName>
</protein>
<feature type="compositionally biased region" description="Basic and acidic residues" evidence="1">
    <location>
        <begin position="567"/>
        <end position="588"/>
    </location>
</feature>
<accession>A0AAE0KQ12</accession>
<feature type="compositionally biased region" description="Pro residues" evidence="1">
    <location>
        <begin position="501"/>
        <end position="524"/>
    </location>
</feature>
<dbReference type="EMBL" id="LGRX02021875">
    <property type="protein sequence ID" value="KAK3256219.1"/>
    <property type="molecule type" value="Genomic_DNA"/>
</dbReference>
<feature type="non-terminal residue" evidence="2">
    <location>
        <position position="588"/>
    </location>
</feature>
<feature type="compositionally biased region" description="Low complexity" evidence="1">
    <location>
        <begin position="271"/>
        <end position="290"/>
    </location>
</feature>
<evidence type="ECO:0000313" key="3">
    <source>
        <dbReference type="Proteomes" id="UP001190700"/>
    </source>
</evidence>
<evidence type="ECO:0000313" key="2">
    <source>
        <dbReference type="EMBL" id="KAK3256219.1"/>
    </source>
</evidence>
<keyword evidence="3" id="KW-1185">Reference proteome</keyword>
<organism evidence="2 3">
    <name type="scientific">Cymbomonas tetramitiformis</name>
    <dbReference type="NCBI Taxonomy" id="36881"/>
    <lineage>
        <taxon>Eukaryota</taxon>
        <taxon>Viridiplantae</taxon>
        <taxon>Chlorophyta</taxon>
        <taxon>Pyramimonadophyceae</taxon>
        <taxon>Pyramimonadales</taxon>
        <taxon>Pyramimonadaceae</taxon>
        <taxon>Cymbomonas</taxon>
    </lineage>
</organism>
<feature type="region of interest" description="Disordered" evidence="1">
    <location>
        <begin position="385"/>
        <end position="588"/>
    </location>
</feature>
<feature type="compositionally biased region" description="Low complexity" evidence="1">
    <location>
        <begin position="525"/>
        <end position="537"/>
    </location>
</feature>
<reference evidence="2 3" key="1">
    <citation type="journal article" date="2015" name="Genome Biol. Evol.">
        <title>Comparative Genomics of a Bacterivorous Green Alga Reveals Evolutionary Causalities and Consequences of Phago-Mixotrophic Mode of Nutrition.</title>
        <authorList>
            <person name="Burns J.A."/>
            <person name="Paasch A."/>
            <person name="Narechania A."/>
            <person name="Kim E."/>
        </authorList>
    </citation>
    <scope>NUCLEOTIDE SEQUENCE [LARGE SCALE GENOMIC DNA]</scope>
    <source>
        <strain evidence="2 3">PLY_AMNH</strain>
    </source>
</reference>
<gene>
    <name evidence="2" type="ORF">CYMTET_34634</name>
</gene>
<feature type="compositionally biased region" description="Low complexity" evidence="1">
    <location>
        <begin position="227"/>
        <end position="238"/>
    </location>
</feature>
<evidence type="ECO:0000256" key="1">
    <source>
        <dbReference type="SAM" id="MobiDB-lite"/>
    </source>
</evidence>
<feature type="compositionally biased region" description="Basic and acidic residues" evidence="1">
    <location>
        <begin position="261"/>
        <end position="270"/>
    </location>
</feature>
<feature type="compositionally biased region" description="Pro residues" evidence="1">
    <location>
        <begin position="458"/>
        <end position="473"/>
    </location>
</feature>
<name>A0AAE0KQ12_9CHLO</name>
<dbReference type="Proteomes" id="UP001190700">
    <property type="component" value="Unassembled WGS sequence"/>
</dbReference>
<feature type="region of interest" description="Disordered" evidence="1">
    <location>
        <begin position="258"/>
        <end position="342"/>
    </location>
</feature>
<dbReference type="AlphaFoldDB" id="A0AAE0KQ12"/>